<comment type="catalytic activity">
    <reaction evidence="15 16">
        <text>UDP-N-acetyl-alpha-D-muramate + NADP(+) = UDP-N-acetyl-3-O-(1-carboxyvinyl)-alpha-D-glucosamine + NADPH + H(+)</text>
        <dbReference type="Rhea" id="RHEA:12248"/>
        <dbReference type="ChEBI" id="CHEBI:15378"/>
        <dbReference type="ChEBI" id="CHEBI:57783"/>
        <dbReference type="ChEBI" id="CHEBI:58349"/>
        <dbReference type="ChEBI" id="CHEBI:68483"/>
        <dbReference type="ChEBI" id="CHEBI:70757"/>
        <dbReference type="EC" id="1.3.1.98"/>
    </reaction>
</comment>
<evidence type="ECO:0000313" key="18">
    <source>
        <dbReference type="EMBL" id="GAF26563.1"/>
    </source>
</evidence>
<feature type="active site" description="Proton donor" evidence="16">
    <location>
        <position position="224"/>
    </location>
</feature>
<dbReference type="NCBIfam" id="TIGR00179">
    <property type="entry name" value="murB"/>
    <property type="match status" value="1"/>
</dbReference>
<dbReference type="Pfam" id="PF02873">
    <property type="entry name" value="MurB_C"/>
    <property type="match status" value="1"/>
</dbReference>
<reference evidence="18" key="1">
    <citation type="journal article" date="2014" name="Gene">
        <title>Genome-guided analysis of transformation efficiency and carbon dioxide assimilation by Moorella thermoacetica Y72.</title>
        <authorList>
            <person name="Tsukahara K."/>
            <person name="Kita A."/>
            <person name="Nakashimada Y."/>
            <person name="Hoshino T."/>
            <person name="Murakami K."/>
        </authorList>
    </citation>
    <scope>NUCLEOTIDE SEQUENCE [LARGE SCALE GENOMIC DNA]</scope>
    <source>
        <strain evidence="18">Y72</strain>
    </source>
</reference>
<evidence type="ECO:0000256" key="6">
    <source>
        <dbReference type="ARBA" id="ARBA00022618"/>
    </source>
</evidence>
<dbReference type="InterPro" id="IPR003170">
    <property type="entry name" value="MurB"/>
</dbReference>
<evidence type="ECO:0000256" key="4">
    <source>
        <dbReference type="ARBA" id="ARBA00004752"/>
    </source>
</evidence>
<comment type="pathway">
    <text evidence="4 16">Cell wall biogenesis; peptidoglycan biosynthesis.</text>
</comment>
<keyword evidence="13 16" id="KW-0131">Cell cycle</keyword>
<dbReference type="PROSITE" id="PS51387">
    <property type="entry name" value="FAD_PCMH"/>
    <property type="match status" value="1"/>
</dbReference>
<dbReference type="InterPro" id="IPR016167">
    <property type="entry name" value="FAD-bd_PCMH_sub1"/>
</dbReference>
<dbReference type="GO" id="GO:0071949">
    <property type="term" value="F:FAD binding"/>
    <property type="evidence" value="ECO:0007669"/>
    <property type="project" value="InterPro"/>
</dbReference>
<evidence type="ECO:0000256" key="3">
    <source>
        <dbReference type="ARBA" id="ARBA00004496"/>
    </source>
</evidence>
<evidence type="ECO:0000256" key="1">
    <source>
        <dbReference type="ARBA" id="ARBA00001974"/>
    </source>
</evidence>
<dbReference type="GO" id="GO:0051301">
    <property type="term" value="P:cell division"/>
    <property type="evidence" value="ECO:0007669"/>
    <property type="project" value="UniProtKB-KW"/>
</dbReference>
<dbReference type="AlphaFoldDB" id="A0A0S6UFM8"/>
<feature type="active site" evidence="16">
    <location>
        <position position="175"/>
    </location>
</feature>
<dbReference type="PANTHER" id="PTHR21071">
    <property type="entry name" value="UDP-N-ACETYLENOLPYRUVOYLGLUCOSAMINE REDUCTASE"/>
    <property type="match status" value="1"/>
</dbReference>
<proteinExistence type="inferred from homology"/>
<sequence>MDLTALAGELQTGLKLQVLTNEPLSRHTTWRLGGPADLLARPRSREELDYCLSFARRKGLPLHILGNGSNLLVLDGGVRGLVVQTREWRQVIIEGRKILATAGTLLPGLLQVASKKGLGGLEFAAGIPATVGGAVVMNAGTPAGCLGDLVVGVEVLDYDGRRHILENREITFTYRHSSLHRAGTVVTVTLELVPDEVPAIRERIEANLHRRRSRQPLEWPNAGSVFKNPPGYYAGRLIEAVGAKGWRVGGAEVAEKHANFIINRGQATAADVMELIDRVREAVARQLGIDLELEIEVWGEGL</sequence>
<dbReference type="GO" id="GO:0005829">
    <property type="term" value="C:cytosol"/>
    <property type="evidence" value="ECO:0007669"/>
    <property type="project" value="TreeGrafter"/>
</dbReference>
<dbReference type="SMR" id="A0A0S6UFM8"/>
<dbReference type="GeneID" id="45616877"/>
<evidence type="ECO:0000256" key="8">
    <source>
        <dbReference type="ARBA" id="ARBA00022827"/>
    </source>
</evidence>
<evidence type="ECO:0000256" key="2">
    <source>
        <dbReference type="ARBA" id="ARBA00003921"/>
    </source>
</evidence>
<evidence type="ECO:0000256" key="13">
    <source>
        <dbReference type="ARBA" id="ARBA00023306"/>
    </source>
</evidence>
<dbReference type="GO" id="GO:0009252">
    <property type="term" value="P:peptidoglycan biosynthetic process"/>
    <property type="evidence" value="ECO:0007669"/>
    <property type="project" value="UniProtKB-UniRule"/>
</dbReference>
<dbReference type="HAMAP" id="MF_00037">
    <property type="entry name" value="MurB"/>
    <property type="match status" value="1"/>
</dbReference>
<dbReference type="PANTHER" id="PTHR21071:SF4">
    <property type="entry name" value="UDP-N-ACETYLENOLPYRUVOYLGLUCOSAMINE REDUCTASE"/>
    <property type="match status" value="1"/>
</dbReference>
<dbReference type="InterPro" id="IPR006094">
    <property type="entry name" value="Oxid_FAD_bind_N"/>
</dbReference>
<dbReference type="EMBL" id="DF238840">
    <property type="protein sequence ID" value="GAF26563.1"/>
    <property type="molecule type" value="Genomic_DNA"/>
</dbReference>
<dbReference type="Gene3D" id="3.90.78.10">
    <property type="entry name" value="UDP-N-acetylenolpyruvoylglucosamine reductase, C-terminal domain"/>
    <property type="match status" value="1"/>
</dbReference>
<keyword evidence="9 16" id="KW-0521">NADP</keyword>
<dbReference type="SUPFAM" id="SSF56194">
    <property type="entry name" value="Uridine diphospho-N-Acetylenolpyruvylglucosamine reductase, MurB, C-terminal domain"/>
    <property type="match status" value="1"/>
</dbReference>
<dbReference type="NCBIfam" id="NF010480">
    <property type="entry name" value="PRK13905.1"/>
    <property type="match status" value="1"/>
</dbReference>
<evidence type="ECO:0000256" key="12">
    <source>
        <dbReference type="ARBA" id="ARBA00023002"/>
    </source>
</evidence>
<dbReference type="Gene3D" id="3.30.465.10">
    <property type="match status" value="1"/>
</dbReference>
<keyword evidence="6 16" id="KW-0132">Cell division</keyword>
<evidence type="ECO:0000256" key="5">
    <source>
        <dbReference type="ARBA" id="ARBA00022490"/>
    </source>
</evidence>
<evidence type="ECO:0000259" key="17">
    <source>
        <dbReference type="PROSITE" id="PS51387"/>
    </source>
</evidence>
<organism evidence="18">
    <name type="scientific">Moorella thermoacetica Y72</name>
    <dbReference type="NCBI Taxonomy" id="1325331"/>
    <lineage>
        <taxon>Bacteria</taxon>
        <taxon>Bacillati</taxon>
        <taxon>Bacillota</taxon>
        <taxon>Clostridia</taxon>
        <taxon>Neomoorellales</taxon>
        <taxon>Neomoorellaceae</taxon>
        <taxon>Neomoorella</taxon>
    </lineage>
</organism>
<evidence type="ECO:0000256" key="16">
    <source>
        <dbReference type="HAMAP-Rule" id="MF_00037"/>
    </source>
</evidence>
<keyword evidence="10 16" id="KW-0133">Cell shape</keyword>
<evidence type="ECO:0000256" key="11">
    <source>
        <dbReference type="ARBA" id="ARBA00022984"/>
    </source>
</evidence>
<dbReference type="SUPFAM" id="SSF56176">
    <property type="entry name" value="FAD-binding/transporter-associated domain-like"/>
    <property type="match status" value="1"/>
</dbReference>
<dbReference type="Pfam" id="PF01565">
    <property type="entry name" value="FAD_binding_4"/>
    <property type="match status" value="1"/>
</dbReference>
<dbReference type="RefSeq" id="WP_011392364.1">
    <property type="nucleotide sequence ID" value="NZ_DF238840.1"/>
</dbReference>
<keyword evidence="5 16" id="KW-0963">Cytoplasm</keyword>
<comment type="function">
    <text evidence="2 16">Cell wall formation.</text>
</comment>
<comment type="similarity">
    <text evidence="16">Belongs to the MurB family.</text>
</comment>
<dbReference type="InterPro" id="IPR036635">
    <property type="entry name" value="MurB_C_sf"/>
</dbReference>
<protein>
    <recommendedName>
        <fullName evidence="16">UDP-N-acetylenolpyruvoylglucosamine reductase</fullName>
        <ecNumber evidence="16">1.3.1.98</ecNumber>
    </recommendedName>
    <alternativeName>
        <fullName evidence="16">UDP-N-acetylmuramate dehydrogenase</fullName>
    </alternativeName>
</protein>
<keyword evidence="12 16" id="KW-0560">Oxidoreductase</keyword>
<evidence type="ECO:0000256" key="15">
    <source>
        <dbReference type="ARBA" id="ARBA00048914"/>
    </source>
</evidence>
<feature type="active site" evidence="16">
    <location>
        <position position="294"/>
    </location>
</feature>
<keyword evidence="11 16" id="KW-0573">Peptidoglycan synthesis</keyword>
<dbReference type="InterPro" id="IPR016166">
    <property type="entry name" value="FAD-bd_PCMH"/>
</dbReference>
<dbReference type="InterPro" id="IPR016169">
    <property type="entry name" value="FAD-bd_PCMH_sub2"/>
</dbReference>
<evidence type="ECO:0000256" key="10">
    <source>
        <dbReference type="ARBA" id="ARBA00022960"/>
    </source>
</evidence>
<dbReference type="Gene3D" id="3.30.43.10">
    <property type="entry name" value="Uridine Diphospho-n-acetylenolpyruvylglucosamine Reductase, domain 2"/>
    <property type="match status" value="1"/>
</dbReference>
<name>A0A0S6UFM8_NEOTH</name>
<evidence type="ECO:0000256" key="7">
    <source>
        <dbReference type="ARBA" id="ARBA00022630"/>
    </source>
</evidence>
<dbReference type="GO" id="GO:0008762">
    <property type="term" value="F:UDP-N-acetylmuramate dehydrogenase activity"/>
    <property type="evidence" value="ECO:0007669"/>
    <property type="project" value="UniProtKB-UniRule"/>
</dbReference>
<keyword evidence="14 16" id="KW-0961">Cell wall biogenesis/degradation</keyword>
<feature type="domain" description="FAD-binding PCMH-type" evidence="17">
    <location>
        <begin position="32"/>
        <end position="195"/>
    </location>
</feature>
<evidence type="ECO:0000256" key="14">
    <source>
        <dbReference type="ARBA" id="ARBA00023316"/>
    </source>
</evidence>
<dbReference type="UniPathway" id="UPA00219"/>
<keyword evidence="8 16" id="KW-0274">FAD</keyword>
<accession>A0A0S6UFM8</accession>
<comment type="cofactor">
    <cofactor evidence="1 16">
        <name>FAD</name>
        <dbReference type="ChEBI" id="CHEBI:57692"/>
    </cofactor>
</comment>
<dbReference type="InterPro" id="IPR036318">
    <property type="entry name" value="FAD-bd_PCMH-like_sf"/>
</dbReference>
<dbReference type="InterPro" id="IPR011601">
    <property type="entry name" value="MurB_C"/>
</dbReference>
<gene>
    <name evidence="16" type="primary">murB</name>
    <name evidence="18" type="ORF">MTY_1903</name>
</gene>
<dbReference type="EC" id="1.3.1.98" evidence="16"/>
<dbReference type="GO" id="GO:0071555">
    <property type="term" value="P:cell wall organization"/>
    <property type="evidence" value="ECO:0007669"/>
    <property type="project" value="UniProtKB-KW"/>
</dbReference>
<dbReference type="Proteomes" id="UP000063718">
    <property type="component" value="Unassembled WGS sequence"/>
</dbReference>
<dbReference type="GO" id="GO:0008360">
    <property type="term" value="P:regulation of cell shape"/>
    <property type="evidence" value="ECO:0007669"/>
    <property type="project" value="UniProtKB-KW"/>
</dbReference>
<evidence type="ECO:0000256" key="9">
    <source>
        <dbReference type="ARBA" id="ARBA00022857"/>
    </source>
</evidence>
<comment type="subcellular location">
    <subcellularLocation>
        <location evidence="3 16">Cytoplasm</location>
    </subcellularLocation>
</comment>
<keyword evidence="7 16" id="KW-0285">Flavoprotein</keyword>